<reference evidence="1" key="1">
    <citation type="submission" date="2015-11" db="EMBL/GenBank/DDBJ databases">
        <title>De novo transcriptome assembly of four potential Pierce s Disease insect vectors from Arizona vineyards.</title>
        <authorList>
            <person name="Tassone E.E."/>
        </authorList>
    </citation>
    <scope>NUCLEOTIDE SEQUENCE</scope>
</reference>
<dbReference type="Gene3D" id="1.10.238.20">
    <property type="entry name" value="Pheromone/general odorant binding protein domain"/>
    <property type="match status" value="1"/>
</dbReference>
<accession>A0A1B6MP17</accession>
<sequence length="118" mass="13427">VLLVELVTMSLLLITCAMFVRSRFTIAIFLCFISFIDSGKVEINKKEVENCRKKTNLSKGDAETMIDPKNKPKTRDEMCFLKCFYETHLVASSGKYEVQVNDNTPYIVSVEDETARSS</sequence>
<dbReference type="EMBL" id="GEBQ01002280">
    <property type="protein sequence ID" value="JAT37697.1"/>
    <property type="molecule type" value="Transcribed_RNA"/>
</dbReference>
<dbReference type="AlphaFoldDB" id="A0A1B6MP17"/>
<dbReference type="CDD" id="cd23992">
    <property type="entry name" value="PBP_GOBP"/>
    <property type="match status" value="1"/>
</dbReference>
<evidence type="ECO:0000313" key="1">
    <source>
        <dbReference type="EMBL" id="JAT37697.1"/>
    </source>
</evidence>
<name>A0A1B6MP17_9HEMI</name>
<protein>
    <submittedName>
        <fullName evidence="1">Uncharacterized protein</fullName>
    </submittedName>
</protein>
<proteinExistence type="predicted"/>
<dbReference type="GO" id="GO:0005549">
    <property type="term" value="F:odorant binding"/>
    <property type="evidence" value="ECO:0007669"/>
    <property type="project" value="InterPro"/>
</dbReference>
<dbReference type="InterPro" id="IPR036728">
    <property type="entry name" value="PBP_GOBP_sf"/>
</dbReference>
<dbReference type="SUPFAM" id="SSF47565">
    <property type="entry name" value="Insect pheromone/odorant-binding proteins"/>
    <property type="match status" value="1"/>
</dbReference>
<feature type="non-terminal residue" evidence="1">
    <location>
        <position position="1"/>
    </location>
</feature>
<feature type="non-terminal residue" evidence="1">
    <location>
        <position position="118"/>
    </location>
</feature>
<organism evidence="1">
    <name type="scientific">Graphocephala atropunctata</name>
    <dbReference type="NCBI Taxonomy" id="36148"/>
    <lineage>
        <taxon>Eukaryota</taxon>
        <taxon>Metazoa</taxon>
        <taxon>Ecdysozoa</taxon>
        <taxon>Arthropoda</taxon>
        <taxon>Hexapoda</taxon>
        <taxon>Insecta</taxon>
        <taxon>Pterygota</taxon>
        <taxon>Neoptera</taxon>
        <taxon>Paraneoptera</taxon>
        <taxon>Hemiptera</taxon>
        <taxon>Auchenorrhyncha</taxon>
        <taxon>Membracoidea</taxon>
        <taxon>Cicadellidae</taxon>
        <taxon>Cicadellinae</taxon>
        <taxon>Cicadellini</taxon>
        <taxon>Graphocephala</taxon>
    </lineage>
</organism>
<gene>
    <name evidence="1" type="ORF">g.15164</name>
</gene>